<reference evidence="1 2" key="1">
    <citation type="journal article" date="2019" name="Int. J. Syst. Evol. Microbiol.">
        <title>The Global Catalogue of Microorganisms (GCM) 10K type strain sequencing project: providing services to taxonomists for standard genome sequencing and annotation.</title>
        <authorList>
            <consortium name="The Broad Institute Genomics Platform"/>
            <consortium name="The Broad Institute Genome Sequencing Center for Infectious Disease"/>
            <person name="Wu L."/>
            <person name="Ma J."/>
        </authorList>
    </citation>
    <scope>NUCLEOTIDE SEQUENCE [LARGE SCALE GENOMIC DNA]</scope>
    <source>
        <strain evidence="1 2">JCM 6307</strain>
    </source>
</reference>
<name>A0ABN3N1K5_9ACTN</name>
<evidence type="ECO:0000313" key="1">
    <source>
        <dbReference type="EMBL" id="GAA2512472.1"/>
    </source>
</evidence>
<gene>
    <name evidence="1" type="ORF">GCM10010406_55600</name>
</gene>
<keyword evidence="2" id="KW-1185">Reference proteome</keyword>
<accession>A0ABN3N1K5</accession>
<dbReference type="EMBL" id="BAAATA010000067">
    <property type="protein sequence ID" value="GAA2512472.1"/>
    <property type="molecule type" value="Genomic_DNA"/>
</dbReference>
<protein>
    <submittedName>
        <fullName evidence="1">Uncharacterized protein</fullName>
    </submittedName>
</protein>
<dbReference type="RefSeq" id="WP_344386263.1">
    <property type="nucleotide sequence ID" value="NZ_BAAATA010000067.1"/>
</dbReference>
<evidence type="ECO:0000313" key="2">
    <source>
        <dbReference type="Proteomes" id="UP001501358"/>
    </source>
</evidence>
<comment type="caution">
    <text evidence="1">The sequence shown here is derived from an EMBL/GenBank/DDBJ whole genome shotgun (WGS) entry which is preliminary data.</text>
</comment>
<proteinExistence type="predicted"/>
<dbReference type="Proteomes" id="UP001501358">
    <property type="component" value="Unassembled WGS sequence"/>
</dbReference>
<organism evidence="1 2">
    <name type="scientific">Streptomyces thermolineatus</name>
    <dbReference type="NCBI Taxonomy" id="44033"/>
    <lineage>
        <taxon>Bacteria</taxon>
        <taxon>Bacillati</taxon>
        <taxon>Actinomycetota</taxon>
        <taxon>Actinomycetes</taxon>
        <taxon>Kitasatosporales</taxon>
        <taxon>Streptomycetaceae</taxon>
        <taxon>Streptomyces</taxon>
    </lineage>
</organism>
<sequence>MGEYQYYEFLAVDRPLTEQELEQVRALSTRAEITRTSFTNEYHWGDFRGDTTKMVERLYDAHLYYANWGSRRLVLRLPARLLPAKAASPYCVEGTLSAWTRSGHTLLDFSREADDGGEWDFDTSFTLAEFVGLRAELAAGDLRALYLAWLAGLTVWELMEDDEDAYAGELEPPVPAGLAALTAPQQALADFLHVDRDLLAVAARSSAPAAPAALDKSALAAWIAALPAAEKDALLLGAALGTAPPPGPRLLARYRASASGIHPGGERRTAARLLDEAYLHRTERRKREKQAAAEAERARTLRAARAREEYLDRLVRDTEQAWRDVDRLIGQRKASAYDEAVTLLRDLREAHARAGTGAGFDRRVGELREAHRGKPALMRRFDDAGFPTP</sequence>